<gene>
    <name evidence="2" type="ORF">B7R21_09000</name>
</gene>
<sequence length="104" mass="11197">MGALTYGGGNSAISFDDRSLLHLQIVITSKLRHGEGFLVSWMDSPGVGSGRSSIWVSTASTLLYRFHGTQTHSVNRTWIRVLMDSANSANGLVFTSEPVDATVP</sequence>
<dbReference type="Pfam" id="PF25355">
    <property type="entry name" value="DUF7882"/>
    <property type="match status" value="1"/>
</dbReference>
<organism evidence="2 3">
    <name type="scientific">Subtercola boreus</name>
    <dbReference type="NCBI Taxonomy" id="120213"/>
    <lineage>
        <taxon>Bacteria</taxon>
        <taxon>Bacillati</taxon>
        <taxon>Actinomycetota</taxon>
        <taxon>Actinomycetes</taxon>
        <taxon>Micrococcales</taxon>
        <taxon>Microbacteriaceae</taxon>
        <taxon>Subtercola</taxon>
    </lineage>
</organism>
<name>A0A3E0VTM8_9MICO</name>
<evidence type="ECO:0000313" key="2">
    <source>
        <dbReference type="EMBL" id="RFA12975.1"/>
    </source>
</evidence>
<protein>
    <recommendedName>
        <fullName evidence="1">DUF7882 domain-containing protein</fullName>
    </recommendedName>
</protein>
<dbReference type="InterPro" id="IPR057204">
    <property type="entry name" value="DUF7882"/>
</dbReference>
<dbReference type="EMBL" id="NBXA01000020">
    <property type="protein sequence ID" value="RFA12975.1"/>
    <property type="molecule type" value="Genomic_DNA"/>
</dbReference>
<evidence type="ECO:0000313" key="3">
    <source>
        <dbReference type="Proteomes" id="UP000256709"/>
    </source>
</evidence>
<evidence type="ECO:0000259" key="1">
    <source>
        <dbReference type="Pfam" id="PF25355"/>
    </source>
</evidence>
<reference evidence="2 3" key="1">
    <citation type="submission" date="2017-04" db="EMBL/GenBank/DDBJ databases">
        <title>Comparative genome analysis of Subtercola boreus.</title>
        <authorList>
            <person name="Cho Y.-J."/>
            <person name="Cho A."/>
            <person name="Kim O.-S."/>
            <person name="Lee J.-I."/>
        </authorList>
    </citation>
    <scope>NUCLEOTIDE SEQUENCE [LARGE SCALE GENOMIC DNA]</scope>
    <source>
        <strain evidence="2 3">P27444</strain>
    </source>
</reference>
<accession>A0A3E0VTM8</accession>
<comment type="caution">
    <text evidence="2">The sequence shown here is derived from an EMBL/GenBank/DDBJ whole genome shotgun (WGS) entry which is preliminary data.</text>
</comment>
<feature type="domain" description="DUF7882" evidence="1">
    <location>
        <begin position="1"/>
        <end position="97"/>
    </location>
</feature>
<dbReference type="Proteomes" id="UP000256709">
    <property type="component" value="Unassembled WGS sequence"/>
</dbReference>
<dbReference type="AlphaFoldDB" id="A0A3E0VTM8"/>
<proteinExistence type="predicted"/>